<feature type="domain" description="GspL cytoplasmic actin-ATPase-like" evidence="1">
    <location>
        <begin position="53"/>
        <end position="148"/>
    </location>
</feature>
<dbReference type="Pfam" id="PF05134">
    <property type="entry name" value="T2SSL"/>
    <property type="match status" value="1"/>
</dbReference>
<dbReference type="Proteomes" id="UP000294593">
    <property type="component" value="Unassembled WGS sequence"/>
</dbReference>
<evidence type="ECO:0000313" key="2">
    <source>
        <dbReference type="EMBL" id="TDP81371.1"/>
    </source>
</evidence>
<dbReference type="EMBL" id="SNXW01000008">
    <property type="protein sequence ID" value="TDP81371.1"/>
    <property type="molecule type" value="Genomic_DNA"/>
</dbReference>
<proteinExistence type="predicted"/>
<evidence type="ECO:0000259" key="1">
    <source>
        <dbReference type="Pfam" id="PF05134"/>
    </source>
</evidence>
<dbReference type="OrthoDB" id="8557903at2"/>
<dbReference type="InterPro" id="IPR043129">
    <property type="entry name" value="ATPase_NBD"/>
</dbReference>
<dbReference type="InterPro" id="IPR007812">
    <property type="entry name" value="T2SS_protein-GspL"/>
</dbReference>
<dbReference type="GO" id="GO:0015627">
    <property type="term" value="C:type II protein secretion system complex"/>
    <property type="evidence" value="ECO:0007669"/>
    <property type="project" value="InterPro"/>
</dbReference>
<name>A0A4R6R5Z4_9BURK</name>
<dbReference type="GO" id="GO:0009276">
    <property type="term" value="C:Gram-negative-bacterium-type cell wall"/>
    <property type="evidence" value="ECO:0007669"/>
    <property type="project" value="InterPro"/>
</dbReference>
<accession>A0A4R6R5Z4</accession>
<evidence type="ECO:0000313" key="3">
    <source>
        <dbReference type="Proteomes" id="UP000294593"/>
    </source>
</evidence>
<dbReference type="InterPro" id="IPR024230">
    <property type="entry name" value="GspL_cyto_dom"/>
</dbReference>
<dbReference type="RefSeq" id="WP_133610357.1">
    <property type="nucleotide sequence ID" value="NZ_SNXW01000008.1"/>
</dbReference>
<dbReference type="Gene3D" id="3.30.420.380">
    <property type="match status" value="1"/>
</dbReference>
<keyword evidence="3" id="KW-1185">Reference proteome</keyword>
<reference evidence="2 3" key="1">
    <citation type="submission" date="2019-03" db="EMBL/GenBank/DDBJ databases">
        <title>Genomic Encyclopedia of Type Strains, Phase IV (KMG-IV): sequencing the most valuable type-strain genomes for metagenomic binning, comparative biology and taxonomic classification.</title>
        <authorList>
            <person name="Goeker M."/>
        </authorList>
    </citation>
    <scope>NUCLEOTIDE SEQUENCE [LARGE SCALE GENOMIC DNA]</scope>
    <source>
        <strain evidence="2 3">DSM 11901</strain>
    </source>
</reference>
<dbReference type="SUPFAM" id="SSF53067">
    <property type="entry name" value="Actin-like ATPase domain"/>
    <property type="match status" value="1"/>
</dbReference>
<protein>
    <submittedName>
        <fullName evidence="2">Type II secretion system protein L (GspL)</fullName>
    </submittedName>
</protein>
<dbReference type="GO" id="GO:0015628">
    <property type="term" value="P:protein secretion by the type II secretion system"/>
    <property type="evidence" value="ECO:0007669"/>
    <property type="project" value="InterPro"/>
</dbReference>
<gene>
    <name evidence="2" type="ORF">EV672_108156</name>
</gene>
<organism evidence="2 3">
    <name type="scientific">Aquabacterium commune</name>
    <dbReference type="NCBI Taxonomy" id="70586"/>
    <lineage>
        <taxon>Bacteria</taxon>
        <taxon>Pseudomonadati</taxon>
        <taxon>Pseudomonadota</taxon>
        <taxon>Betaproteobacteria</taxon>
        <taxon>Burkholderiales</taxon>
        <taxon>Aquabacterium</taxon>
    </lineage>
</organism>
<comment type="caution">
    <text evidence="2">The sequence shown here is derived from an EMBL/GenBank/DDBJ whole genome shotgun (WGS) entry which is preliminary data.</text>
</comment>
<sequence length="420" mass="45581">MSLLIIQLPTRARPQAEAPAPDAAAASPGPKEYSYVLSADGVSVSRQGRCVAAMLPRADSVVAVMPATDLSWHQVSVPKAPVARLRAALAGMLEEVLLDDPEELHLALAPQAKAGDKAWVAVCDHTWLTSQLMALEKAKLRLDRVVPAVAPDEPASAYFHEAQDSASSETDASGEMLLTWSSADGVSTWPATGSLARSLLPEPLPVQTRFFATPPVASPAERWLGRAVTVQTQAEHLLMASRSLWNLLQFELTPRSKGVNALSDQWRRVMSPQWRPVRVGLMALVGVQLLGLNLWAWQQKQQLQGKRTELVRILKQAHPQVQVVLDAPVQMQRETESLRAAAGATGDNDLEALMGLVAMAWPPERPTTFLQYDGTALTLMPPAGWGPDDLTQFRARMGASGVQVEPLTDGRLQVRRAPRG</sequence>
<dbReference type="NCBIfam" id="TIGR01709">
    <property type="entry name" value="typeII_sec_gspL"/>
    <property type="match status" value="1"/>
</dbReference>
<dbReference type="AlphaFoldDB" id="A0A4R6R5Z4"/>